<evidence type="ECO:0000259" key="3">
    <source>
        <dbReference type="Pfam" id="PF01757"/>
    </source>
</evidence>
<dbReference type="InterPro" id="IPR002656">
    <property type="entry name" value="Acyl_transf_3_dom"/>
</dbReference>
<feature type="transmembrane region" description="Helical" evidence="2">
    <location>
        <begin position="305"/>
        <end position="326"/>
    </location>
</feature>
<reference evidence="4 5" key="1">
    <citation type="submission" date="2006-10" db="EMBL/GenBank/DDBJ databases">
        <title>The Genome Sequence of Batrachochytrium dendrobatidis JEL423.</title>
        <authorList>
            <consortium name="The Broad Institute Genome Sequencing Platform"/>
            <person name="Birren B."/>
            <person name="Lander E."/>
            <person name="Galagan J."/>
            <person name="Cuomo C."/>
            <person name="Devon K."/>
            <person name="Jaffe D."/>
            <person name="Butler J."/>
            <person name="Alvarez P."/>
            <person name="Gnerre S."/>
            <person name="Grabherr M."/>
            <person name="Kleber M."/>
            <person name="Mauceli E."/>
            <person name="Brockman W."/>
            <person name="Young S."/>
            <person name="LaButti K."/>
            <person name="Sykes S."/>
            <person name="DeCaprio D."/>
            <person name="Crawford M."/>
            <person name="Koehrsen M."/>
            <person name="Engels R."/>
            <person name="Montgomery P."/>
            <person name="Pearson M."/>
            <person name="Howarth C."/>
            <person name="Larson L."/>
            <person name="White J."/>
            <person name="O'Leary S."/>
            <person name="Kodira C."/>
            <person name="Zeng Q."/>
            <person name="Yandava C."/>
            <person name="Alvarado L."/>
            <person name="Longcore J."/>
            <person name="James T."/>
        </authorList>
    </citation>
    <scope>NUCLEOTIDE SEQUENCE [LARGE SCALE GENOMIC DNA]</scope>
    <source>
        <strain evidence="4 5">JEL423</strain>
    </source>
</reference>
<feature type="transmembrane region" description="Helical" evidence="2">
    <location>
        <begin position="281"/>
        <end position="298"/>
    </location>
</feature>
<keyword evidence="2" id="KW-0812">Transmembrane</keyword>
<dbReference type="AlphaFoldDB" id="A0A177W7T3"/>
<dbReference type="Proteomes" id="UP000077115">
    <property type="component" value="Unassembled WGS sequence"/>
</dbReference>
<feature type="compositionally biased region" description="Polar residues" evidence="1">
    <location>
        <begin position="85"/>
        <end position="103"/>
    </location>
</feature>
<keyword evidence="2" id="KW-0472">Membrane</keyword>
<reference evidence="4 5" key="2">
    <citation type="submission" date="2016-05" db="EMBL/GenBank/DDBJ databases">
        <title>Lineage-specific infection strategies underlie the spectrum of fungal disease in amphibians.</title>
        <authorList>
            <person name="Cuomo C.A."/>
            <person name="Farrer R.A."/>
            <person name="James T."/>
            <person name="Longcore J."/>
            <person name="Birren B."/>
        </authorList>
    </citation>
    <scope>NUCLEOTIDE SEQUENCE [LARGE SCALE GENOMIC DNA]</scope>
    <source>
        <strain evidence="4 5">JEL423</strain>
    </source>
</reference>
<protein>
    <recommendedName>
        <fullName evidence="3">Acyltransferase 3 domain-containing protein</fullName>
    </recommendedName>
</protein>
<dbReference type="EMBL" id="DS022300">
    <property type="protein sequence ID" value="OAJ35772.1"/>
    <property type="molecule type" value="Genomic_DNA"/>
</dbReference>
<evidence type="ECO:0000256" key="2">
    <source>
        <dbReference type="SAM" id="Phobius"/>
    </source>
</evidence>
<dbReference type="eggNOG" id="ENOG502T2MZ">
    <property type="taxonomic scope" value="Eukaryota"/>
</dbReference>
<evidence type="ECO:0000256" key="1">
    <source>
        <dbReference type="SAM" id="MobiDB-lite"/>
    </source>
</evidence>
<dbReference type="GO" id="GO:0016747">
    <property type="term" value="F:acyltransferase activity, transferring groups other than amino-acyl groups"/>
    <property type="evidence" value="ECO:0007669"/>
    <property type="project" value="InterPro"/>
</dbReference>
<feature type="compositionally biased region" description="Polar residues" evidence="1">
    <location>
        <begin position="14"/>
        <end position="36"/>
    </location>
</feature>
<feature type="transmembrane region" description="Helical" evidence="2">
    <location>
        <begin position="182"/>
        <end position="203"/>
    </location>
</feature>
<dbReference type="VEuPathDB" id="FungiDB:BDEG_20013"/>
<feature type="transmembrane region" description="Helical" evidence="2">
    <location>
        <begin position="150"/>
        <end position="170"/>
    </location>
</feature>
<dbReference type="InterPro" id="IPR050879">
    <property type="entry name" value="Acyltransferase_3"/>
</dbReference>
<sequence>MVTTPLSEHHTMNLAISESRSSQSKTLSSVTNSETCDSTHHNRLHESVSNLSMHTLNQKQNDVGCFVTDMPEFLPGSVLLKESTTDSNSIHSATNARYSETDPNPNPKDHSTVLPIHVLADDEKVSERLNDFNPKSACSATRINKSSSKLLHYDGLRGVAAIWVFFLHYLNGPTPALHSFLLAYQPWSASVPIFFILSGRVLTASILRTGNPRQLVSAMIRRPFRLFVPMIIMATLDQLIFHFNGPVNYGKLIADHLWFMFDSASIPNTGTWVLWTLSYEYINSNIIFAVTLVLLQFQDNPKARYLVLCGTIVWFQITTNWGALFITGLLMCDLARHGYFDRYRAWRYSHVINTLLFITSGMLLFRNPLYNIADSISASLRSQMYSHGKKGVSDDYSIQNPQIFFFAASTMLCVETSTYIQWALSRRVFIFLGQISFPLYLLHPHLFKTLDKVNVSIRSVVTNPVLEAMIIFIVCTFIVCSISYLLIHIIDTPSIHIGKWVERVVLVEEWSLHAIKGWFVNIPGQVQSSITQRIKKIRNCISRK</sequence>
<feature type="transmembrane region" description="Helical" evidence="2">
    <location>
        <begin position="466"/>
        <end position="487"/>
    </location>
</feature>
<accession>A0A177W7T3</accession>
<feature type="region of interest" description="Disordered" evidence="1">
    <location>
        <begin position="84"/>
        <end position="110"/>
    </location>
</feature>
<evidence type="ECO:0000313" key="5">
    <source>
        <dbReference type="Proteomes" id="UP000077115"/>
    </source>
</evidence>
<evidence type="ECO:0000313" key="4">
    <source>
        <dbReference type="EMBL" id="OAJ35772.1"/>
    </source>
</evidence>
<dbReference type="PANTHER" id="PTHR23028:SF134">
    <property type="entry name" value="PUTATIVE (AFU_ORTHOLOGUE AFUA_4G08520)-RELATED"/>
    <property type="match status" value="1"/>
</dbReference>
<dbReference type="OrthoDB" id="10031269at2759"/>
<feature type="transmembrane region" description="Helical" evidence="2">
    <location>
        <begin position="224"/>
        <end position="243"/>
    </location>
</feature>
<organism evidence="4 5">
    <name type="scientific">Batrachochytrium dendrobatidis (strain JEL423)</name>
    <dbReference type="NCBI Taxonomy" id="403673"/>
    <lineage>
        <taxon>Eukaryota</taxon>
        <taxon>Fungi</taxon>
        <taxon>Fungi incertae sedis</taxon>
        <taxon>Chytridiomycota</taxon>
        <taxon>Chytridiomycota incertae sedis</taxon>
        <taxon>Chytridiomycetes</taxon>
        <taxon>Rhizophydiales</taxon>
        <taxon>Rhizophydiales incertae sedis</taxon>
        <taxon>Batrachochytrium</taxon>
    </lineage>
</organism>
<feature type="region of interest" description="Disordered" evidence="1">
    <location>
        <begin position="1"/>
        <end position="42"/>
    </location>
</feature>
<feature type="domain" description="Acyltransferase 3" evidence="3">
    <location>
        <begin position="154"/>
        <end position="482"/>
    </location>
</feature>
<keyword evidence="2" id="KW-1133">Transmembrane helix</keyword>
<dbReference type="PANTHER" id="PTHR23028">
    <property type="entry name" value="ACETYLTRANSFERASE"/>
    <property type="match status" value="1"/>
</dbReference>
<gene>
    <name evidence="4" type="ORF">BDEG_20013</name>
</gene>
<name>A0A177W7T3_BATDL</name>
<dbReference type="Pfam" id="PF01757">
    <property type="entry name" value="Acyl_transf_3"/>
    <property type="match status" value="1"/>
</dbReference>
<feature type="transmembrane region" description="Helical" evidence="2">
    <location>
        <begin position="346"/>
        <end position="365"/>
    </location>
</feature>
<proteinExistence type="predicted"/>
<feature type="transmembrane region" description="Helical" evidence="2">
    <location>
        <begin position="428"/>
        <end position="446"/>
    </location>
</feature>
<dbReference type="STRING" id="403673.A0A177W7T3"/>